<dbReference type="InterPro" id="IPR011047">
    <property type="entry name" value="Quinoprotein_ADH-like_sf"/>
</dbReference>
<dbReference type="InterPro" id="IPR015943">
    <property type="entry name" value="WD40/YVTN_repeat-like_dom_sf"/>
</dbReference>
<sequence length="1004" mass="103790">MIRPARVVFSRHLLPTLLAAVLAGLLLVGTPAPAALGAPAPEDDPVGGPVEQDDVAETAPGLPVTPPPSEPLTGGLGTAWNLGLAAESGAITGAALDDGGAWAVTRSKVPAALYRWDERTRDVVTVRDLPIGAGSWSILALGDDPLADDLLVGTYSPAALVTYSPAGGTFGRVVRLAAEETVMGMALRPDGTVAVGTYNPDGARLLSYDPATGSVTTLARWPEARYVRSVAVVGDAVYAGLGTPAALWRWEDGAATRVQAPGLDEESMVYALTTDGTNLYGGTEPGGQVFAVDAAGFRVLADTAARTVDALAVDDGALYYTVRPTGALHRIDLAPTAPESAAAPAGAEPAPAGPIHVATPMPGSETRQLLPTPDGVYGMSGTADLWRAGESVEVTALTQHGAPTGPEGSPQGVDHLGTDIVVGGHWRFHQHSADGAMDKVVPASGEPKATVARGGDLYTATYPGAEIHRLTQDGTGNALVAKIPGEQMRPRAMIWHESSSRLLVSTRPAYGRYGGDLTMVDPATGALTSYERPFGDHTVTAMEDLGGDVVVGTETYGEAEGTAPGAGPAYVARWNPSGAVRWKRSIDTAPMIGSVTEVRVGVTPYVLASTNLGTVALLDAGSGAVLWRTDIGNIVDQLTTVGDRTVGRVDGRLHEFHVTLQGLRTVRLMDDAVRWVALDPDDANGFVAVAPTADGSPVLWRARLDAGPRPERIGGANRFETAAQMSRTRFGTADTVVLVRYDDFADTLAAAPLASRLDAPILYTTTPALPSQTADEIARLGARRVVLVGGTGVISSDVEAALRSRGLGVSRLGGADRYATAAAVATRVAAVDGHNGQPVFLVTGLDFPDGLSAAPPATLTGGVVLLTRGTTMPAVTSQQMAKIRPSAVYTVGGPAQRAAAAAGVRPRASLTGDDRFETAVLVADRWFGSPAGAYLANGMTFADALVAAPAAGRERAPIVLTRTDPLDPGTHGYLRRARPEAVLIAGGPGVVSDRVWTQVRTTSY</sequence>
<accession>A0ABP6UKV6</accession>
<evidence type="ECO:0000313" key="3">
    <source>
        <dbReference type="EMBL" id="GAA3509659.1"/>
    </source>
</evidence>
<gene>
    <name evidence="3" type="ORF">GCM10022262_36420</name>
</gene>
<dbReference type="InterPro" id="IPR051922">
    <property type="entry name" value="Bact_Sporulation_Assoc"/>
</dbReference>
<keyword evidence="2" id="KW-0732">Signal</keyword>
<feature type="compositionally biased region" description="Acidic residues" evidence="1">
    <location>
        <begin position="41"/>
        <end position="56"/>
    </location>
</feature>
<dbReference type="RefSeq" id="WP_345044406.1">
    <property type="nucleotide sequence ID" value="NZ_BAABBA010000025.1"/>
</dbReference>
<feature type="signal peptide" evidence="2">
    <location>
        <begin position="1"/>
        <end position="34"/>
    </location>
</feature>
<feature type="region of interest" description="Disordered" evidence="1">
    <location>
        <begin position="37"/>
        <end position="76"/>
    </location>
</feature>
<keyword evidence="4" id="KW-1185">Reference proteome</keyword>
<dbReference type="SUPFAM" id="SSF63825">
    <property type="entry name" value="YWTD domain"/>
    <property type="match status" value="1"/>
</dbReference>
<dbReference type="Proteomes" id="UP001499841">
    <property type="component" value="Unassembled WGS sequence"/>
</dbReference>
<reference evidence="4" key="1">
    <citation type="journal article" date="2019" name="Int. J. Syst. Evol. Microbiol.">
        <title>The Global Catalogue of Microorganisms (GCM) 10K type strain sequencing project: providing services to taxonomists for standard genome sequencing and annotation.</title>
        <authorList>
            <consortium name="The Broad Institute Genomics Platform"/>
            <consortium name="The Broad Institute Genome Sequencing Center for Infectious Disease"/>
            <person name="Wu L."/>
            <person name="Ma J."/>
        </authorList>
    </citation>
    <scope>NUCLEOTIDE SEQUENCE [LARGE SCALE GENOMIC DNA]</scope>
    <source>
        <strain evidence="4">JCM 17459</strain>
    </source>
</reference>
<protein>
    <recommendedName>
        <fullName evidence="5">PQQ-binding-like beta-propeller repeat protein</fullName>
    </recommendedName>
</protein>
<evidence type="ECO:0000256" key="2">
    <source>
        <dbReference type="SAM" id="SignalP"/>
    </source>
</evidence>
<dbReference type="PANTHER" id="PTHR30032:SF4">
    <property type="entry name" value="AMIDASE ENHANCER"/>
    <property type="match status" value="1"/>
</dbReference>
<dbReference type="SUPFAM" id="SSF50998">
    <property type="entry name" value="Quinoprotein alcohol dehydrogenase-like"/>
    <property type="match status" value="1"/>
</dbReference>
<evidence type="ECO:0000313" key="4">
    <source>
        <dbReference type="Proteomes" id="UP001499841"/>
    </source>
</evidence>
<evidence type="ECO:0000256" key="1">
    <source>
        <dbReference type="SAM" id="MobiDB-lite"/>
    </source>
</evidence>
<dbReference type="Gene3D" id="3.40.50.12090">
    <property type="match status" value="1"/>
</dbReference>
<name>A0ABP6UKV6_9MICO</name>
<comment type="caution">
    <text evidence="3">The sequence shown here is derived from an EMBL/GenBank/DDBJ whole genome shotgun (WGS) entry which is preliminary data.</text>
</comment>
<proteinExistence type="predicted"/>
<feature type="chain" id="PRO_5046375049" description="PQQ-binding-like beta-propeller repeat protein" evidence="2">
    <location>
        <begin position="35"/>
        <end position="1004"/>
    </location>
</feature>
<dbReference type="Gene3D" id="2.130.10.10">
    <property type="entry name" value="YVTN repeat-like/Quinoprotein amine dehydrogenase"/>
    <property type="match status" value="1"/>
</dbReference>
<dbReference type="Pfam" id="PF04122">
    <property type="entry name" value="CW_binding_2"/>
    <property type="match status" value="3"/>
</dbReference>
<dbReference type="EMBL" id="BAABBA010000025">
    <property type="protein sequence ID" value="GAA3509659.1"/>
    <property type="molecule type" value="Genomic_DNA"/>
</dbReference>
<dbReference type="InterPro" id="IPR007253">
    <property type="entry name" value="Cell_wall-bd_2"/>
</dbReference>
<dbReference type="PANTHER" id="PTHR30032">
    <property type="entry name" value="N-ACETYLMURAMOYL-L-ALANINE AMIDASE-RELATED"/>
    <property type="match status" value="1"/>
</dbReference>
<organism evidence="3 4">
    <name type="scientific">Georgenia daeguensis</name>
    <dbReference type="NCBI Taxonomy" id="908355"/>
    <lineage>
        <taxon>Bacteria</taxon>
        <taxon>Bacillati</taxon>
        <taxon>Actinomycetota</taxon>
        <taxon>Actinomycetes</taxon>
        <taxon>Micrococcales</taxon>
        <taxon>Bogoriellaceae</taxon>
        <taxon>Georgenia</taxon>
    </lineage>
</organism>
<evidence type="ECO:0008006" key="5">
    <source>
        <dbReference type="Google" id="ProtNLM"/>
    </source>
</evidence>